<dbReference type="PANTHER" id="PTHR47566:SF1">
    <property type="entry name" value="PROTEIN NUD1"/>
    <property type="match status" value="1"/>
</dbReference>
<evidence type="ECO:0000313" key="4">
    <source>
        <dbReference type="EMBL" id="PVZ12187.1"/>
    </source>
</evidence>
<evidence type="ECO:0000256" key="1">
    <source>
        <dbReference type="ARBA" id="ARBA00022614"/>
    </source>
</evidence>
<dbReference type="Proteomes" id="UP000245462">
    <property type="component" value="Unassembled WGS sequence"/>
</dbReference>
<dbReference type="PANTHER" id="PTHR47566">
    <property type="match status" value="1"/>
</dbReference>
<proteinExistence type="predicted"/>
<dbReference type="RefSeq" id="WP_116678995.1">
    <property type="nucleotide sequence ID" value="NZ_JBGXZY010000103.1"/>
</dbReference>
<keyword evidence="5" id="KW-1185">Reference proteome</keyword>
<comment type="caution">
    <text evidence="4">The sequence shown here is derived from an EMBL/GenBank/DDBJ whole genome shotgun (WGS) entry which is preliminary data.</text>
</comment>
<gene>
    <name evidence="4" type="ORF">C7382_10574</name>
</gene>
<protein>
    <recommendedName>
        <fullName evidence="6">Leucine rich repeat (LRR) protein</fullName>
    </recommendedName>
</protein>
<accession>A0A2U1FJ52</accession>
<feature type="chain" id="PRO_5015576124" description="Leucine rich repeat (LRR) protein" evidence="3">
    <location>
        <begin position="23"/>
        <end position="339"/>
    </location>
</feature>
<keyword evidence="1" id="KW-0433">Leucine-rich repeat</keyword>
<reference evidence="4 5" key="1">
    <citation type="submission" date="2018-04" db="EMBL/GenBank/DDBJ databases">
        <title>Genomic Encyclopedia of Type Strains, Phase IV (KMG-IV): sequencing the most valuable type-strain genomes for metagenomic binning, comparative biology and taxonomic classification.</title>
        <authorList>
            <person name="Goeker M."/>
        </authorList>
    </citation>
    <scope>NUCLEOTIDE SEQUENCE [LARGE SCALE GENOMIC DNA]</scope>
    <source>
        <strain evidence="4 5">DSM 28520</strain>
    </source>
</reference>
<evidence type="ECO:0000256" key="2">
    <source>
        <dbReference type="ARBA" id="ARBA00022737"/>
    </source>
</evidence>
<keyword evidence="2" id="KW-0677">Repeat</keyword>
<dbReference type="OrthoDB" id="1014608at2"/>
<dbReference type="InterPro" id="IPR052574">
    <property type="entry name" value="CDIRP"/>
</dbReference>
<dbReference type="Gene3D" id="3.80.10.10">
    <property type="entry name" value="Ribonuclease Inhibitor"/>
    <property type="match status" value="1"/>
</dbReference>
<feature type="signal peptide" evidence="3">
    <location>
        <begin position="1"/>
        <end position="22"/>
    </location>
</feature>
<dbReference type="EMBL" id="QEKY01000005">
    <property type="protein sequence ID" value="PVZ12187.1"/>
    <property type="molecule type" value="Genomic_DNA"/>
</dbReference>
<dbReference type="SUPFAM" id="SSF52058">
    <property type="entry name" value="L domain-like"/>
    <property type="match status" value="1"/>
</dbReference>
<name>A0A2U1FJ52_9PORP</name>
<dbReference type="AlphaFoldDB" id="A0A2U1FJ52"/>
<evidence type="ECO:0008006" key="6">
    <source>
        <dbReference type="Google" id="ProtNLM"/>
    </source>
</evidence>
<evidence type="ECO:0000313" key="5">
    <source>
        <dbReference type="Proteomes" id="UP000245462"/>
    </source>
</evidence>
<evidence type="ECO:0000256" key="3">
    <source>
        <dbReference type="SAM" id="SignalP"/>
    </source>
</evidence>
<sequence length="339" mass="38069">MKTWTTSLLLAAATFGSLQGVAQQPAQLSERDYDLTEYFELTSALDVGQQVKLYFKGSNVWIDLNNNQQFDEGEQALVNTVNYNMYTLGSQTIRVYGNVEEFLCRESCLTAVDFTHFPRIKALGVSKNELTEIDITKNVELDYFECNSNKLTELDVTGLNKLTLISCQDNQISKLDISNKPVLYYLSVAKNKIKEAEMEDIVVNLPQKTKIDKGYLYVAVLSPSEGNIMTPDQVARAKAKEWDVEAWSGTAWVDFEGTETSLENILQAAPRLTAYYNEGVLHLSHLNVGQKIMLYTFDGRLVFEVDATDETLSIPCSLRIGYYLITNGVGHIAKLFVAE</sequence>
<dbReference type="GeneID" id="94550442"/>
<dbReference type="GO" id="GO:0035591">
    <property type="term" value="F:signaling adaptor activity"/>
    <property type="evidence" value="ECO:0007669"/>
    <property type="project" value="TreeGrafter"/>
</dbReference>
<keyword evidence="3" id="KW-0732">Signal</keyword>
<dbReference type="InterPro" id="IPR032675">
    <property type="entry name" value="LRR_dom_sf"/>
</dbReference>
<organism evidence="4 5">
    <name type="scientific">Porphyromonas loveana</name>
    <dbReference type="NCBI Taxonomy" id="1884669"/>
    <lineage>
        <taxon>Bacteria</taxon>
        <taxon>Pseudomonadati</taxon>
        <taxon>Bacteroidota</taxon>
        <taxon>Bacteroidia</taxon>
        <taxon>Bacteroidales</taxon>
        <taxon>Porphyromonadaceae</taxon>
        <taxon>Porphyromonas</taxon>
    </lineage>
</organism>